<dbReference type="PIRSF" id="PIRSF017288">
    <property type="entry name" value="PMK_GHMP_euk"/>
    <property type="match status" value="1"/>
</dbReference>
<reference evidence="19" key="3">
    <citation type="submission" date="2025-08" db="UniProtKB">
        <authorList>
            <consortium name="RefSeq"/>
        </authorList>
    </citation>
    <scope>IDENTIFICATION</scope>
    <source>
        <strain evidence="19">CBS 342.82</strain>
    </source>
</reference>
<dbReference type="PANTHER" id="PTHR31814:SF2">
    <property type="entry name" value="PHOSPHOMEVALONATE KINASE"/>
    <property type="match status" value="1"/>
</dbReference>
<comment type="similarity">
    <text evidence="2 15">Belongs to the GHMP kinase family. Mevalonate kinase subfamily.</text>
</comment>
<dbReference type="InterPro" id="IPR035102">
    <property type="entry name" value="Phosphomevalonate_kinase"/>
</dbReference>
<dbReference type="InterPro" id="IPR014721">
    <property type="entry name" value="Ribsml_uS5_D2-typ_fold_subgr"/>
</dbReference>
<dbReference type="OrthoDB" id="10262935at2759"/>
<dbReference type="GO" id="GO:0006696">
    <property type="term" value="P:ergosterol biosynthetic process"/>
    <property type="evidence" value="ECO:0007669"/>
    <property type="project" value="TreeGrafter"/>
</dbReference>
<keyword evidence="12" id="KW-1207">Sterol metabolism</keyword>
<sequence>MASTVVDDEKTPLVPTAVSAPGKVLLAGGYLVLDRAYTGLVFGLNARIHAVIQPIPTGPGIVLNEISVKSPQFRHAVWNYGYRLAEREGGVKVTQLRVDADLALDRNPFIETTLSYVLSYITSVASPIIEPSSITIYADNDYYSTPADLTTATTNPTTTSPRFYNFNVPLSEAHKTGLGSSAALVTSITAALLSFYLPKSHFDLLPTSALASPSRRRLHNLAQAAHCAAQGKVGSGFDVASAVYGSSLYRRFSPSILSNHPEPGSPSFAPALVGLVEERAADPSSPAAITWDTEILQDAVKVPRGLRLVLCDVAGGSQTPGMVKQVLAWRAAQPAEADALWTELHAANQALAAELTALADAQPTGSLADDDGDEPAALRPLRAAFARIRASLRAMTRQTGVPIEPAAQTRLIDACEAVPGVVGGVVPGAGGYDAIALLIRDREDVVRALRELIAGWEFSGEEGVGGKVSMLGVREEMEGVRAEEARGYSL</sequence>
<feature type="domain" description="GHMP kinase C-terminal" evidence="17">
    <location>
        <begin position="386"/>
        <end position="454"/>
    </location>
</feature>
<evidence type="ECO:0000259" key="17">
    <source>
        <dbReference type="Pfam" id="PF08544"/>
    </source>
</evidence>
<evidence type="ECO:0000256" key="5">
    <source>
        <dbReference type="ARBA" id="ARBA00022679"/>
    </source>
</evidence>
<name>A0A6J3M2P5_9PEZI</name>
<keyword evidence="8" id="KW-0067">ATP-binding</keyword>
<evidence type="ECO:0000256" key="8">
    <source>
        <dbReference type="ARBA" id="ARBA00022840"/>
    </source>
</evidence>
<feature type="domain" description="GHMP kinase N-terminal" evidence="16">
    <location>
        <begin position="174"/>
        <end position="245"/>
    </location>
</feature>
<keyword evidence="18" id="KW-1185">Reference proteome</keyword>
<evidence type="ECO:0000313" key="18">
    <source>
        <dbReference type="Proteomes" id="UP000504637"/>
    </source>
</evidence>
<dbReference type="GO" id="GO:0004631">
    <property type="term" value="F:phosphomevalonate kinase activity"/>
    <property type="evidence" value="ECO:0007669"/>
    <property type="project" value="UniProtKB-UniRule"/>
</dbReference>
<keyword evidence="4 15" id="KW-0444">Lipid biosynthesis</keyword>
<comment type="catalytic activity">
    <reaction evidence="14">
        <text>(R)-5-phosphomevalonate + ATP = (R)-5-diphosphomevalonate + ADP</text>
        <dbReference type="Rhea" id="RHEA:16341"/>
        <dbReference type="ChEBI" id="CHEBI:30616"/>
        <dbReference type="ChEBI" id="CHEBI:57557"/>
        <dbReference type="ChEBI" id="CHEBI:58146"/>
        <dbReference type="ChEBI" id="CHEBI:456216"/>
        <dbReference type="EC" id="2.7.4.2"/>
    </reaction>
    <physiologicalReaction direction="left-to-right" evidence="14">
        <dbReference type="Rhea" id="RHEA:16342"/>
    </physiologicalReaction>
</comment>
<dbReference type="Gene3D" id="3.30.70.890">
    <property type="entry name" value="GHMP kinase, C-terminal domain"/>
    <property type="match status" value="1"/>
</dbReference>
<keyword evidence="11 15" id="KW-0443">Lipid metabolism</keyword>
<evidence type="ECO:0000256" key="7">
    <source>
        <dbReference type="ARBA" id="ARBA00022777"/>
    </source>
</evidence>
<dbReference type="InterPro" id="IPR036554">
    <property type="entry name" value="GHMP_kinase_C_sf"/>
</dbReference>
<evidence type="ECO:0000256" key="13">
    <source>
        <dbReference type="ARBA" id="ARBA00023221"/>
    </source>
</evidence>
<dbReference type="InterPro" id="IPR013750">
    <property type="entry name" value="GHMP_kinase_C_dom"/>
</dbReference>
<organism evidence="19">
    <name type="scientific">Dissoconium aciculare CBS 342.82</name>
    <dbReference type="NCBI Taxonomy" id="1314786"/>
    <lineage>
        <taxon>Eukaryota</taxon>
        <taxon>Fungi</taxon>
        <taxon>Dikarya</taxon>
        <taxon>Ascomycota</taxon>
        <taxon>Pezizomycotina</taxon>
        <taxon>Dothideomycetes</taxon>
        <taxon>Dothideomycetidae</taxon>
        <taxon>Mycosphaerellales</taxon>
        <taxon>Dissoconiaceae</taxon>
        <taxon>Dissoconium</taxon>
    </lineage>
</organism>
<dbReference type="GeneID" id="54365583"/>
<keyword evidence="10" id="KW-0756">Sterol biosynthesis</keyword>
<dbReference type="GO" id="GO:0010142">
    <property type="term" value="P:farnesyl diphosphate biosynthetic process, mevalonate pathway"/>
    <property type="evidence" value="ECO:0007669"/>
    <property type="project" value="TreeGrafter"/>
</dbReference>
<dbReference type="PANTHER" id="PTHR31814">
    <property type="match status" value="1"/>
</dbReference>
<dbReference type="UniPathway" id="UPA00057">
    <property type="reaction ID" value="UER00099"/>
</dbReference>
<evidence type="ECO:0000256" key="4">
    <source>
        <dbReference type="ARBA" id="ARBA00022516"/>
    </source>
</evidence>
<evidence type="ECO:0000256" key="2">
    <source>
        <dbReference type="ARBA" id="ARBA00006495"/>
    </source>
</evidence>
<evidence type="ECO:0000256" key="3">
    <source>
        <dbReference type="ARBA" id="ARBA00012958"/>
    </source>
</evidence>
<dbReference type="GO" id="GO:0005524">
    <property type="term" value="F:ATP binding"/>
    <property type="evidence" value="ECO:0007669"/>
    <property type="project" value="UniProtKB-UniRule"/>
</dbReference>
<evidence type="ECO:0000256" key="14">
    <source>
        <dbReference type="ARBA" id="ARBA00029326"/>
    </source>
</evidence>
<reference evidence="19" key="2">
    <citation type="submission" date="2020-04" db="EMBL/GenBank/DDBJ databases">
        <authorList>
            <consortium name="NCBI Genome Project"/>
        </authorList>
    </citation>
    <scope>NUCLEOTIDE SEQUENCE</scope>
    <source>
        <strain evidence="19">CBS 342.82</strain>
    </source>
</reference>
<keyword evidence="5 15" id="KW-0808">Transferase</keyword>
<dbReference type="EC" id="2.7.4.2" evidence="3 15"/>
<dbReference type="Pfam" id="PF00288">
    <property type="entry name" value="GHMP_kinases_N"/>
    <property type="match status" value="1"/>
</dbReference>
<reference evidence="19" key="1">
    <citation type="submission" date="2020-01" db="EMBL/GenBank/DDBJ databases">
        <authorList>
            <consortium name="DOE Joint Genome Institute"/>
            <person name="Haridas S."/>
            <person name="Albert R."/>
            <person name="Binder M."/>
            <person name="Bloem J."/>
            <person name="Labutti K."/>
            <person name="Salamov A."/>
            <person name="Andreopoulos B."/>
            <person name="Baker S.E."/>
            <person name="Barry K."/>
            <person name="Bills G."/>
            <person name="Bluhm B.H."/>
            <person name="Cannon C."/>
            <person name="Castanera R."/>
            <person name="Culley D.E."/>
            <person name="Daum C."/>
            <person name="Ezra D."/>
            <person name="Gonzalez J.B."/>
            <person name="Henrissat B."/>
            <person name="Kuo A."/>
            <person name="Liang C."/>
            <person name="Lipzen A."/>
            <person name="Lutzoni F."/>
            <person name="Magnuson J."/>
            <person name="Mondo S."/>
            <person name="Nolan M."/>
            <person name="Ohm R."/>
            <person name="Pangilinan J."/>
            <person name="Park H.-J."/>
            <person name="Ramirez L."/>
            <person name="Alfaro M."/>
            <person name="Sun H."/>
            <person name="Tritt A."/>
            <person name="Yoshinaga Y."/>
            <person name="Zwiers L.-H."/>
            <person name="Turgeon B.G."/>
            <person name="Goodwin S.B."/>
            <person name="Spatafora J.W."/>
            <person name="Crous P.W."/>
            <person name="Grigoriev I.V."/>
        </authorList>
    </citation>
    <scope>NUCLEOTIDE SEQUENCE</scope>
    <source>
        <strain evidence="19">CBS 342.82</strain>
    </source>
</reference>
<evidence type="ECO:0000256" key="1">
    <source>
        <dbReference type="ARBA" id="ARBA00005017"/>
    </source>
</evidence>
<dbReference type="InterPro" id="IPR020568">
    <property type="entry name" value="Ribosomal_Su5_D2-typ_SF"/>
</dbReference>
<dbReference type="Gene3D" id="3.30.230.10">
    <property type="match status" value="1"/>
</dbReference>
<dbReference type="GO" id="GO:0005777">
    <property type="term" value="C:peroxisome"/>
    <property type="evidence" value="ECO:0007669"/>
    <property type="project" value="TreeGrafter"/>
</dbReference>
<accession>A0A6J3M2P5</accession>
<dbReference type="Proteomes" id="UP000504637">
    <property type="component" value="Unplaced"/>
</dbReference>
<evidence type="ECO:0000256" key="9">
    <source>
        <dbReference type="ARBA" id="ARBA00022955"/>
    </source>
</evidence>
<evidence type="ECO:0000259" key="16">
    <source>
        <dbReference type="Pfam" id="PF00288"/>
    </source>
</evidence>
<dbReference type="GO" id="GO:0019287">
    <property type="term" value="P:isopentenyl diphosphate biosynthetic process, mevalonate pathway"/>
    <property type="evidence" value="ECO:0007669"/>
    <property type="project" value="UniProtKB-UniRule"/>
</dbReference>
<dbReference type="SUPFAM" id="SSF54211">
    <property type="entry name" value="Ribosomal protein S5 domain 2-like"/>
    <property type="match status" value="1"/>
</dbReference>
<evidence type="ECO:0000256" key="10">
    <source>
        <dbReference type="ARBA" id="ARBA00023011"/>
    </source>
</evidence>
<proteinExistence type="inferred from homology"/>
<keyword evidence="6" id="KW-0547">Nucleotide-binding</keyword>
<evidence type="ECO:0000313" key="19">
    <source>
        <dbReference type="RefSeq" id="XP_033458810.1"/>
    </source>
</evidence>
<dbReference type="AlphaFoldDB" id="A0A6J3M2P5"/>
<evidence type="ECO:0000256" key="6">
    <source>
        <dbReference type="ARBA" id="ARBA00022741"/>
    </source>
</evidence>
<evidence type="ECO:0000256" key="11">
    <source>
        <dbReference type="ARBA" id="ARBA00023098"/>
    </source>
</evidence>
<dbReference type="RefSeq" id="XP_033458810.1">
    <property type="nucleotide sequence ID" value="XM_033607784.1"/>
</dbReference>
<dbReference type="Pfam" id="PF08544">
    <property type="entry name" value="GHMP_kinases_C"/>
    <property type="match status" value="1"/>
</dbReference>
<comment type="pathway">
    <text evidence="1 15">Isoprenoid biosynthesis; isopentenyl diphosphate biosynthesis via mevalonate pathway; isopentenyl diphosphate from (R)-mevalonate: step 2/3.</text>
</comment>
<dbReference type="InterPro" id="IPR006204">
    <property type="entry name" value="GHMP_kinase_N_dom"/>
</dbReference>
<evidence type="ECO:0000256" key="15">
    <source>
        <dbReference type="PIRNR" id="PIRNR017288"/>
    </source>
</evidence>
<gene>
    <name evidence="19" type="ORF">K489DRAFT_411190</name>
</gene>
<keyword evidence="13 15" id="KW-0753">Steroid metabolism</keyword>
<keyword evidence="7 15" id="KW-0418">Kinase</keyword>
<keyword evidence="9 15" id="KW-0752">Steroid biosynthesis</keyword>
<evidence type="ECO:0000256" key="12">
    <source>
        <dbReference type="ARBA" id="ARBA00023166"/>
    </source>
</evidence>
<protein>
    <recommendedName>
        <fullName evidence="3 15">Phosphomevalonate kinase</fullName>
        <ecNumber evidence="3 15">2.7.4.2</ecNumber>
    </recommendedName>
</protein>
<dbReference type="InterPro" id="IPR016005">
    <property type="entry name" value="Erg8"/>
</dbReference>